<sequence>MNRLTLRAFSLGMLITACLIGAFYFFSKDDYISLADAKAAKASVKENGYVLLTEKEYNELKGKPANETEGRKAEGQAAEKPSNEGDKKADAEEKTKQDEQENEAEPKVITYKITISSGMDTGEIASQLAAAKIITNESAFKQYLISSGMHTKIQLGTFELNNEMTSQQIATVITKGR</sequence>
<evidence type="ECO:0000313" key="4">
    <source>
        <dbReference type="Proteomes" id="UP000323732"/>
    </source>
</evidence>
<evidence type="ECO:0000313" key="3">
    <source>
        <dbReference type="EMBL" id="TYS66311.1"/>
    </source>
</evidence>
<reference evidence="3 4" key="1">
    <citation type="submission" date="2019-08" db="EMBL/GenBank/DDBJ databases">
        <title>Bacillus genomes from the desert of Cuatro Cienegas, Coahuila.</title>
        <authorList>
            <person name="Olmedo-Alvarez G."/>
        </authorList>
    </citation>
    <scope>NUCLEOTIDE SEQUENCE [LARGE SCALE GENOMIC DNA]</scope>
    <source>
        <strain evidence="3 4">CH37_1T</strain>
    </source>
</reference>
<comment type="caution">
    <text evidence="3">The sequence shown here is derived from an EMBL/GenBank/DDBJ whole genome shotgun (WGS) entry which is preliminary data.</text>
</comment>
<name>A0A5D4SUB7_9BACI</name>
<proteinExistence type="predicted"/>
<keyword evidence="2" id="KW-1133">Transmembrane helix</keyword>
<dbReference type="Proteomes" id="UP000323732">
    <property type="component" value="Unassembled WGS sequence"/>
</dbReference>
<feature type="compositionally biased region" description="Basic and acidic residues" evidence="1">
    <location>
        <begin position="81"/>
        <end position="99"/>
    </location>
</feature>
<dbReference type="PROSITE" id="PS51257">
    <property type="entry name" value="PROKAR_LIPOPROTEIN"/>
    <property type="match status" value="1"/>
</dbReference>
<keyword evidence="2" id="KW-0812">Transmembrane</keyword>
<dbReference type="Pfam" id="PF02618">
    <property type="entry name" value="YceG"/>
    <property type="match status" value="1"/>
</dbReference>
<dbReference type="AlphaFoldDB" id="A0A5D4SUB7"/>
<dbReference type="RefSeq" id="WP_148949025.1">
    <property type="nucleotide sequence ID" value="NZ_VTES01000001.1"/>
</dbReference>
<keyword evidence="2" id="KW-0472">Membrane</keyword>
<evidence type="ECO:0000256" key="2">
    <source>
        <dbReference type="SAM" id="Phobius"/>
    </source>
</evidence>
<dbReference type="InterPro" id="IPR003770">
    <property type="entry name" value="MLTG-like"/>
</dbReference>
<gene>
    <name evidence="3" type="ORF">FZD47_02145</name>
</gene>
<feature type="transmembrane region" description="Helical" evidence="2">
    <location>
        <begin position="6"/>
        <end position="26"/>
    </location>
</feature>
<organism evidence="3 4">
    <name type="scientific">Bacillus infantis</name>
    <dbReference type="NCBI Taxonomy" id="324767"/>
    <lineage>
        <taxon>Bacteria</taxon>
        <taxon>Bacillati</taxon>
        <taxon>Bacillota</taxon>
        <taxon>Bacilli</taxon>
        <taxon>Bacillales</taxon>
        <taxon>Bacillaceae</taxon>
        <taxon>Bacillus</taxon>
    </lineage>
</organism>
<dbReference type="Gene3D" id="3.30.1490.480">
    <property type="entry name" value="Endolytic murein transglycosylase"/>
    <property type="match status" value="1"/>
</dbReference>
<accession>A0A5D4SUB7</accession>
<evidence type="ECO:0000256" key="1">
    <source>
        <dbReference type="SAM" id="MobiDB-lite"/>
    </source>
</evidence>
<protein>
    <submittedName>
        <fullName evidence="3">Endolytic transglycosylase MltG</fullName>
    </submittedName>
</protein>
<feature type="region of interest" description="Disordered" evidence="1">
    <location>
        <begin position="61"/>
        <end position="105"/>
    </location>
</feature>
<dbReference type="EMBL" id="VTES01000001">
    <property type="protein sequence ID" value="TYS66311.1"/>
    <property type="molecule type" value="Genomic_DNA"/>
</dbReference>
<feature type="compositionally biased region" description="Basic and acidic residues" evidence="1">
    <location>
        <begin position="61"/>
        <end position="74"/>
    </location>
</feature>